<evidence type="ECO:0000313" key="1">
    <source>
        <dbReference type="EMBL" id="MFC2946811.1"/>
    </source>
</evidence>
<evidence type="ECO:0000313" key="2">
    <source>
        <dbReference type="Proteomes" id="UP001595387"/>
    </source>
</evidence>
<dbReference type="Proteomes" id="UP001595387">
    <property type="component" value="Unassembled WGS sequence"/>
</dbReference>
<dbReference type="EMBL" id="JBHRRZ010000001">
    <property type="protein sequence ID" value="MFC2946811.1"/>
    <property type="molecule type" value="Genomic_DNA"/>
</dbReference>
<keyword evidence="2" id="KW-1185">Reference proteome</keyword>
<dbReference type="RefSeq" id="WP_390301189.1">
    <property type="nucleotide sequence ID" value="NZ_JBHRRZ010000001.1"/>
</dbReference>
<reference evidence="2" key="1">
    <citation type="journal article" date="2019" name="Int. J. Syst. Evol. Microbiol.">
        <title>The Global Catalogue of Microorganisms (GCM) 10K type strain sequencing project: providing services to taxonomists for standard genome sequencing and annotation.</title>
        <authorList>
            <consortium name="The Broad Institute Genomics Platform"/>
            <consortium name="The Broad Institute Genome Sequencing Center for Infectious Disease"/>
            <person name="Wu L."/>
            <person name="Ma J."/>
        </authorList>
    </citation>
    <scope>NUCLEOTIDE SEQUENCE [LARGE SCALE GENOMIC DNA]</scope>
    <source>
        <strain evidence="2">KCTC 13193</strain>
    </source>
</reference>
<protein>
    <submittedName>
        <fullName evidence="1">Uncharacterized protein</fullName>
    </submittedName>
</protein>
<accession>A0ABV7A1I8</accession>
<sequence>MLKEMHMYFGDLDYEMNRLKVKILTYEGYLEGLGQGDLIMDELYLKRTNTNLIHLVSENPTGPGVFLDQIKSIIDFQSCFL</sequence>
<name>A0ABV7A1I8_9BACI</name>
<proteinExistence type="predicted"/>
<organism evidence="1 2">
    <name type="scientific">Virgibacillus sediminis</name>
    <dbReference type="NCBI Taxonomy" id="202260"/>
    <lineage>
        <taxon>Bacteria</taxon>
        <taxon>Bacillati</taxon>
        <taxon>Bacillota</taxon>
        <taxon>Bacilli</taxon>
        <taxon>Bacillales</taxon>
        <taxon>Bacillaceae</taxon>
        <taxon>Virgibacillus</taxon>
    </lineage>
</organism>
<comment type="caution">
    <text evidence="1">The sequence shown here is derived from an EMBL/GenBank/DDBJ whole genome shotgun (WGS) entry which is preliminary data.</text>
</comment>
<gene>
    <name evidence="1" type="ORF">ACFODW_00325</name>
</gene>